<dbReference type="PANTHER" id="PTHR46470">
    <property type="entry name" value="N-ACYLNEURAMINATE-9-PHOSPHATASE"/>
    <property type="match status" value="1"/>
</dbReference>
<comment type="cofactor">
    <cofactor evidence="1">
        <name>Mg(2+)</name>
        <dbReference type="ChEBI" id="CHEBI:18420"/>
    </cofactor>
</comment>
<dbReference type="SUPFAM" id="SSF56784">
    <property type="entry name" value="HAD-like"/>
    <property type="match status" value="1"/>
</dbReference>
<dbReference type="InterPro" id="IPR023214">
    <property type="entry name" value="HAD_sf"/>
</dbReference>
<dbReference type="GO" id="GO:0016787">
    <property type="term" value="F:hydrolase activity"/>
    <property type="evidence" value="ECO:0007669"/>
    <property type="project" value="UniProtKB-KW"/>
</dbReference>
<dbReference type="NCBIfam" id="TIGR01509">
    <property type="entry name" value="HAD-SF-IA-v3"/>
    <property type="match status" value="1"/>
</dbReference>
<dbReference type="GO" id="GO:0009231">
    <property type="term" value="P:riboflavin biosynthetic process"/>
    <property type="evidence" value="ECO:0007669"/>
    <property type="project" value="TreeGrafter"/>
</dbReference>
<dbReference type="SFLD" id="SFLDS00003">
    <property type="entry name" value="Haloacid_Dehalogenase"/>
    <property type="match status" value="1"/>
</dbReference>
<keyword evidence="5" id="KW-1185">Reference proteome</keyword>
<evidence type="ECO:0000313" key="4">
    <source>
        <dbReference type="EMBL" id="ATQ42859.1"/>
    </source>
</evidence>
<proteinExistence type="predicted"/>
<dbReference type="NCBIfam" id="TIGR01549">
    <property type="entry name" value="HAD-SF-IA-v1"/>
    <property type="match status" value="1"/>
</dbReference>
<dbReference type="InterPro" id="IPR006439">
    <property type="entry name" value="HAD-SF_hydro_IA"/>
</dbReference>
<reference evidence="4 5" key="1">
    <citation type="submission" date="2017-10" db="EMBL/GenBank/DDBJ databases">
        <title>Genome sequence of Caulobacter mirabilis FWC38.</title>
        <authorList>
            <person name="Fiebig A."/>
            <person name="Crosson S."/>
        </authorList>
    </citation>
    <scope>NUCLEOTIDE SEQUENCE [LARGE SCALE GENOMIC DNA]</scope>
    <source>
        <strain evidence="4 5">FWC 38</strain>
    </source>
</reference>
<gene>
    <name evidence="4" type="ORF">CSW64_10770</name>
</gene>
<dbReference type="InterPro" id="IPR036412">
    <property type="entry name" value="HAD-like_sf"/>
</dbReference>
<organism evidence="4 5">
    <name type="scientific">Caulobacter mirabilis</name>
    <dbReference type="NCBI Taxonomy" id="69666"/>
    <lineage>
        <taxon>Bacteria</taxon>
        <taxon>Pseudomonadati</taxon>
        <taxon>Pseudomonadota</taxon>
        <taxon>Alphaproteobacteria</taxon>
        <taxon>Caulobacterales</taxon>
        <taxon>Caulobacteraceae</taxon>
        <taxon>Caulobacter</taxon>
    </lineage>
</organism>
<dbReference type="PRINTS" id="PR00413">
    <property type="entry name" value="HADHALOGNASE"/>
</dbReference>
<evidence type="ECO:0000256" key="3">
    <source>
        <dbReference type="ARBA" id="ARBA00022842"/>
    </source>
</evidence>
<dbReference type="OrthoDB" id="9809962at2"/>
<evidence type="ECO:0000256" key="2">
    <source>
        <dbReference type="ARBA" id="ARBA00022801"/>
    </source>
</evidence>
<protein>
    <submittedName>
        <fullName evidence="4">Phosphoglycolate phosphatase</fullName>
    </submittedName>
</protein>
<keyword evidence="2" id="KW-0378">Hydrolase</keyword>
<dbReference type="KEGG" id="cmb:CSW64_10770"/>
<dbReference type="RefSeq" id="WP_099622112.1">
    <property type="nucleotide sequence ID" value="NZ_CP024201.1"/>
</dbReference>
<name>A0A2D2AXV9_9CAUL</name>
<dbReference type="Proteomes" id="UP000228945">
    <property type="component" value="Chromosome"/>
</dbReference>
<dbReference type="Gene3D" id="1.20.120.710">
    <property type="entry name" value="Haloacid dehalogenase hydrolase-like domain"/>
    <property type="match status" value="1"/>
</dbReference>
<dbReference type="PANTHER" id="PTHR46470:SF4">
    <property type="entry name" value="5-AMINO-6-(5-PHOSPHO-D-RIBITYLAMINO)URACIL PHOSPHATASE YIGB"/>
    <property type="match status" value="1"/>
</dbReference>
<dbReference type="InterPro" id="IPR051400">
    <property type="entry name" value="HAD-like_hydrolase"/>
</dbReference>
<keyword evidence="3" id="KW-0460">Magnesium</keyword>
<sequence length="241" mass="26894">MIADLPRAILFDLDDTILAAGQRPEILREVAREFEADLVPFAPDDIAERLDAALTVFWSDPERHKVARFGVPEARRQVIAETFAALASEAFSPDLADRFAARFTAWRDQLTDFFPGARETIEALKARGVLLALVTNGGTATQRAKIERFDLAPLFDHIQVEGEHAFGKPDPRAYRHAMSVLGVEAHETWMVGDHLEWEVAAPQKLGIFAVWHDPYCKGLPADSPTRPDRTIRAISELLASR</sequence>
<dbReference type="EMBL" id="CP024201">
    <property type="protein sequence ID" value="ATQ42859.1"/>
    <property type="molecule type" value="Genomic_DNA"/>
</dbReference>
<evidence type="ECO:0000256" key="1">
    <source>
        <dbReference type="ARBA" id="ARBA00001946"/>
    </source>
</evidence>
<evidence type="ECO:0000313" key="5">
    <source>
        <dbReference type="Proteomes" id="UP000228945"/>
    </source>
</evidence>
<accession>A0A2D2AXV9</accession>
<dbReference type="SFLD" id="SFLDG01129">
    <property type="entry name" value="C1.5:_HAD__Beta-PGM__Phosphata"/>
    <property type="match status" value="1"/>
</dbReference>
<dbReference type="AlphaFoldDB" id="A0A2D2AXV9"/>
<dbReference type="Pfam" id="PF00702">
    <property type="entry name" value="Hydrolase"/>
    <property type="match status" value="1"/>
</dbReference>
<dbReference type="Gene3D" id="3.40.50.1000">
    <property type="entry name" value="HAD superfamily/HAD-like"/>
    <property type="match status" value="1"/>
</dbReference>